<evidence type="ECO:0000313" key="2">
    <source>
        <dbReference type="Proteomes" id="UP000214646"/>
    </source>
</evidence>
<reference evidence="2" key="1">
    <citation type="submission" date="2017-06" db="EMBL/GenBank/DDBJ databases">
        <title>Genome analysis of Fimbriiglobus ruber SP5, the first member of the order Planctomycetales with confirmed chitinolytic capability.</title>
        <authorList>
            <person name="Ravin N.V."/>
            <person name="Rakitin A.L."/>
            <person name="Ivanova A.A."/>
            <person name="Beletsky A.V."/>
            <person name="Kulichevskaya I.S."/>
            <person name="Mardanov A.V."/>
            <person name="Dedysh S.N."/>
        </authorList>
    </citation>
    <scope>NUCLEOTIDE SEQUENCE [LARGE SCALE GENOMIC DNA]</scope>
    <source>
        <strain evidence="2">SP5</strain>
    </source>
</reference>
<dbReference type="Proteomes" id="UP000214646">
    <property type="component" value="Unassembled WGS sequence"/>
</dbReference>
<dbReference type="AlphaFoldDB" id="A0A225DQU5"/>
<name>A0A225DQU5_9BACT</name>
<dbReference type="Pfam" id="PF14462">
    <property type="entry name" value="Prok-E2_E"/>
    <property type="match status" value="1"/>
</dbReference>
<proteinExistence type="predicted"/>
<dbReference type="RefSeq" id="WP_202974002.1">
    <property type="nucleotide sequence ID" value="NZ_NIDE01000007.1"/>
</dbReference>
<accession>A0A225DQU5</accession>
<keyword evidence="2" id="KW-1185">Reference proteome</keyword>
<dbReference type="EMBL" id="NIDE01000007">
    <property type="protein sequence ID" value="OWK40978.1"/>
    <property type="molecule type" value="Genomic_DNA"/>
</dbReference>
<organism evidence="1 2">
    <name type="scientific">Fimbriiglobus ruber</name>
    <dbReference type="NCBI Taxonomy" id="1908690"/>
    <lineage>
        <taxon>Bacteria</taxon>
        <taxon>Pseudomonadati</taxon>
        <taxon>Planctomycetota</taxon>
        <taxon>Planctomycetia</taxon>
        <taxon>Gemmatales</taxon>
        <taxon>Gemmataceae</taxon>
        <taxon>Fimbriiglobus</taxon>
    </lineage>
</organism>
<evidence type="ECO:0000313" key="1">
    <source>
        <dbReference type="EMBL" id="OWK40978.1"/>
    </source>
</evidence>
<sequence length="128" mass="14599">MPEEDEQYLESLGLDWETVKVGETRWLVVHDWPVPPGYNHATAMAGLILPASYPDGPIDMVYFHPHLSLNSGKNIKNLTSHQFDGKDWQQWSRHRTGANPWRAGVDNVSTQFLLVDYWLVREMPGVAA</sequence>
<comment type="caution">
    <text evidence="1">The sequence shown here is derived from an EMBL/GenBank/DDBJ whole genome shotgun (WGS) entry which is preliminary data.</text>
</comment>
<gene>
    <name evidence="1" type="ORF">FRUB_04870</name>
</gene>
<protein>
    <submittedName>
        <fullName evidence="1">Uncharacterized protein</fullName>
    </submittedName>
</protein>
<dbReference type="InterPro" id="IPR025701">
    <property type="entry name" value="UBQ-conjugat_E2_E"/>
</dbReference>